<evidence type="ECO:0000313" key="12">
    <source>
        <dbReference type="EMBL" id="KAD5961442.1"/>
    </source>
</evidence>
<dbReference type="SUPFAM" id="SSF52058">
    <property type="entry name" value="L domain-like"/>
    <property type="match status" value="1"/>
</dbReference>
<protein>
    <recommendedName>
        <fullName evidence="11">Disease resistance R13L4/SHOC-2-like LRR domain-containing protein</fullName>
    </recommendedName>
</protein>
<feature type="domain" description="Disease resistance R13L4/SHOC-2-like LRR" evidence="11">
    <location>
        <begin position="266"/>
        <end position="447"/>
    </location>
</feature>
<accession>A0A5N6P9U0</accession>
<dbReference type="InterPro" id="IPR046956">
    <property type="entry name" value="RLP23-like"/>
</dbReference>
<evidence type="ECO:0000256" key="10">
    <source>
        <dbReference type="ARBA" id="ARBA00023180"/>
    </source>
</evidence>
<dbReference type="InterPro" id="IPR003591">
    <property type="entry name" value="Leu-rich_rpt_typical-subtyp"/>
</dbReference>
<gene>
    <name evidence="12" type="ORF">E3N88_12915</name>
</gene>
<reference evidence="12 13" key="1">
    <citation type="submission" date="2019-05" db="EMBL/GenBank/DDBJ databases">
        <title>Mikania micrantha, genome provides insights into the molecular mechanism of rapid growth.</title>
        <authorList>
            <person name="Liu B."/>
        </authorList>
    </citation>
    <scope>NUCLEOTIDE SEQUENCE [LARGE SCALE GENOMIC DNA]</scope>
    <source>
        <strain evidence="12">NLD-2019</strain>
        <tissue evidence="12">Leaf</tissue>
    </source>
</reference>
<keyword evidence="3" id="KW-1003">Cell membrane</keyword>
<proteinExistence type="inferred from homology"/>
<dbReference type="SUPFAM" id="SSF103511">
    <property type="entry name" value="Chlorophyll a-b binding protein"/>
    <property type="match status" value="1"/>
</dbReference>
<dbReference type="SMART" id="SM00369">
    <property type="entry name" value="LRR_TYP"/>
    <property type="match status" value="4"/>
</dbReference>
<evidence type="ECO:0000313" key="13">
    <source>
        <dbReference type="Proteomes" id="UP000326396"/>
    </source>
</evidence>
<keyword evidence="10" id="KW-0325">Glycoprotein</keyword>
<evidence type="ECO:0000256" key="2">
    <source>
        <dbReference type="ARBA" id="ARBA00009592"/>
    </source>
</evidence>
<evidence type="ECO:0000256" key="6">
    <source>
        <dbReference type="ARBA" id="ARBA00022729"/>
    </source>
</evidence>
<evidence type="ECO:0000256" key="1">
    <source>
        <dbReference type="ARBA" id="ARBA00004251"/>
    </source>
</evidence>
<dbReference type="EMBL" id="SZYD01000006">
    <property type="protein sequence ID" value="KAD5961442.1"/>
    <property type="molecule type" value="Genomic_DNA"/>
</dbReference>
<evidence type="ECO:0000259" key="11">
    <source>
        <dbReference type="Pfam" id="PF23598"/>
    </source>
</evidence>
<keyword evidence="13" id="KW-1185">Reference proteome</keyword>
<dbReference type="InterPro" id="IPR055414">
    <property type="entry name" value="LRR_R13L4/SHOC2-like"/>
</dbReference>
<dbReference type="Proteomes" id="UP000326396">
    <property type="component" value="Linkage Group LG14"/>
</dbReference>
<dbReference type="GO" id="GO:0005886">
    <property type="term" value="C:plasma membrane"/>
    <property type="evidence" value="ECO:0007669"/>
    <property type="project" value="UniProtKB-SubCell"/>
</dbReference>
<keyword evidence="4" id="KW-0433">Leucine-rich repeat</keyword>
<name>A0A5N6P9U0_9ASTR</name>
<keyword evidence="6" id="KW-0732">Signal</keyword>
<evidence type="ECO:0000256" key="9">
    <source>
        <dbReference type="ARBA" id="ARBA00023136"/>
    </source>
</evidence>
<dbReference type="Gene3D" id="3.80.10.10">
    <property type="entry name" value="Ribonuclease Inhibitor"/>
    <property type="match status" value="2"/>
</dbReference>
<dbReference type="InterPro" id="IPR032675">
    <property type="entry name" value="LRR_dom_sf"/>
</dbReference>
<keyword evidence="5" id="KW-0812">Transmembrane</keyword>
<evidence type="ECO:0000256" key="4">
    <source>
        <dbReference type="ARBA" id="ARBA00022614"/>
    </source>
</evidence>
<comment type="subcellular location">
    <subcellularLocation>
        <location evidence="1">Cell membrane</location>
        <topology evidence="1">Single-pass type I membrane protein</topology>
    </subcellularLocation>
</comment>
<evidence type="ECO:0000256" key="8">
    <source>
        <dbReference type="ARBA" id="ARBA00022989"/>
    </source>
</evidence>
<sequence length="501" mass="55741">MVSIVINAAMYRACNSPHLATKEPSQLGTTRSLETKHDSTFVGLNIKGQNGLITPQEQIYNKKGVENDDLTATSGVRFVDGRWKQGNWDLNMFVKSGKMDWDALIVAEAKRRKFLELYPEEATNQEPVLFRSSIIPWWAWITHSHLPEAELLNGRAAMIGFFMAYLVDVLTGLDVVGQSGNFICKIGLFMAVIGVVIFRQTESAKDLKNLAKEATFYDKQWQASWQEQDSAGSGALGDKLKQMTIVIAYGPELCLAAWPMVWRWQLASVQNLVHIDLYGNSISGLIPDTLGNLSSLQTLELGSNSISGPIPDSIGRLSSLLVMNLPSNSISGPLPDSLGRLLALEELDLSYNEINGTLPRSIGRLTKLQKLNIEHNLLTGTVTEDHFANLTSLVSLRGNANMLRLELMSDNWEPPFQLGILTLNSWSLGPKFPYWLQNQTNLSVLYLGSTEISDNIPSWFWSTFSGLKYLNISDNNLSSVPLSDFICSKMDMEQKQCLVDD</sequence>
<dbReference type="PANTHER" id="PTHR48063:SF98">
    <property type="entry name" value="LRR RECEPTOR-LIKE SERINE_THREONINE-PROTEIN KINASE FLS2"/>
    <property type="match status" value="1"/>
</dbReference>
<evidence type="ECO:0000256" key="7">
    <source>
        <dbReference type="ARBA" id="ARBA00022737"/>
    </source>
</evidence>
<evidence type="ECO:0000256" key="3">
    <source>
        <dbReference type="ARBA" id="ARBA00022475"/>
    </source>
</evidence>
<dbReference type="InterPro" id="IPR001611">
    <property type="entry name" value="Leu-rich_rpt"/>
</dbReference>
<dbReference type="OrthoDB" id="566010at2759"/>
<dbReference type="GO" id="GO:0051707">
    <property type="term" value="P:response to other organism"/>
    <property type="evidence" value="ECO:0007669"/>
    <property type="project" value="UniProtKB-ARBA"/>
</dbReference>
<dbReference type="GO" id="GO:0006952">
    <property type="term" value="P:defense response"/>
    <property type="evidence" value="ECO:0007669"/>
    <property type="project" value="UniProtKB-ARBA"/>
</dbReference>
<evidence type="ECO:0000256" key="5">
    <source>
        <dbReference type="ARBA" id="ARBA00022692"/>
    </source>
</evidence>
<keyword evidence="9" id="KW-0472">Membrane</keyword>
<comment type="caution">
    <text evidence="12">The sequence shown here is derived from an EMBL/GenBank/DDBJ whole genome shotgun (WGS) entry which is preliminary data.</text>
</comment>
<keyword evidence="8" id="KW-1133">Transmembrane helix</keyword>
<comment type="similarity">
    <text evidence="2">Belongs to the RLP family.</text>
</comment>
<keyword evidence="7" id="KW-0677">Repeat</keyword>
<dbReference type="Pfam" id="PF23598">
    <property type="entry name" value="LRR_14"/>
    <property type="match status" value="1"/>
</dbReference>
<dbReference type="FunFam" id="3.80.10.10:FF:000221">
    <property type="entry name" value="Leucine-rich repeat receptor-like protein kinase PXL1"/>
    <property type="match status" value="1"/>
</dbReference>
<organism evidence="12 13">
    <name type="scientific">Mikania micrantha</name>
    <name type="common">bitter vine</name>
    <dbReference type="NCBI Taxonomy" id="192012"/>
    <lineage>
        <taxon>Eukaryota</taxon>
        <taxon>Viridiplantae</taxon>
        <taxon>Streptophyta</taxon>
        <taxon>Embryophyta</taxon>
        <taxon>Tracheophyta</taxon>
        <taxon>Spermatophyta</taxon>
        <taxon>Magnoliopsida</taxon>
        <taxon>eudicotyledons</taxon>
        <taxon>Gunneridae</taxon>
        <taxon>Pentapetalae</taxon>
        <taxon>asterids</taxon>
        <taxon>campanulids</taxon>
        <taxon>Asterales</taxon>
        <taxon>Asteraceae</taxon>
        <taxon>Asteroideae</taxon>
        <taxon>Heliantheae alliance</taxon>
        <taxon>Eupatorieae</taxon>
        <taxon>Mikania</taxon>
    </lineage>
</organism>
<dbReference type="PANTHER" id="PTHR48063">
    <property type="entry name" value="LRR RECEPTOR-LIKE KINASE"/>
    <property type="match status" value="1"/>
</dbReference>
<dbReference type="AlphaFoldDB" id="A0A5N6P9U0"/>
<dbReference type="Pfam" id="PF00560">
    <property type="entry name" value="LRR_1"/>
    <property type="match status" value="1"/>
</dbReference>
<dbReference type="PROSITE" id="PS51450">
    <property type="entry name" value="LRR"/>
    <property type="match status" value="1"/>
</dbReference>